<dbReference type="InterPro" id="IPR001680">
    <property type="entry name" value="WD40_rpt"/>
</dbReference>
<dbReference type="SUPFAM" id="SSF69322">
    <property type="entry name" value="Tricorn protease domain 2"/>
    <property type="match status" value="1"/>
</dbReference>
<evidence type="ECO:0008006" key="3">
    <source>
        <dbReference type="Google" id="ProtNLM"/>
    </source>
</evidence>
<name>A0A7W3Y2D7_9ACTN</name>
<dbReference type="SMART" id="SM00320">
    <property type="entry name" value="WD40"/>
    <property type="match status" value="7"/>
</dbReference>
<proteinExistence type="predicted"/>
<keyword evidence="2" id="KW-1185">Reference proteome</keyword>
<accession>A0A7W3Y2D7</accession>
<dbReference type="InterPro" id="IPR015943">
    <property type="entry name" value="WD40/YVTN_repeat-like_dom_sf"/>
</dbReference>
<dbReference type="Proteomes" id="UP000538929">
    <property type="component" value="Unassembled WGS sequence"/>
</dbReference>
<organism evidence="1 2">
    <name type="scientific">Streptomyces alkaliphilus</name>
    <dbReference type="NCBI Taxonomy" id="1472722"/>
    <lineage>
        <taxon>Bacteria</taxon>
        <taxon>Bacillati</taxon>
        <taxon>Actinomycetota</taxon>
        <taxon>Actinomycetes</taxon>
        <taxon>Kitasatosporales</taxon>
        <taxon>Streptomycetaceae</taxon>
        <taxon>Streptomyces</taxon>
    </lineage>
</organism>
<dbReference type="Gene3D" id="2.130.10.10">
    <property type="entry name" value="YVTN repeat-like/Quinoprotein amine dehydrogenase"/>
    <property type="match status" value="4"/>
</dbReference>
<dbReference type="EMBL" id="VKHT01000423">
    <property type="protein sequence ID" value="MBB0245202.1"/>
    <property type="molecule type" value="Genomic_DNA"/>
</dbReference>
<dbReference type="PANTHER" id="PTHR19879">
    <property type="entry name" value="TRANSCRIPTION INITIATION FACTOR TFIID"/>
    <property type="match status" value="1"/>
</dbReference>
<sequence>MRAVAAGDDGTRVAIGTDEGVTIRDTRTGQREAGLETGVRPVSLALSPDNRWSLVGTRDGAVLWWEPGTGKTGLLVPGDPTFRRTGAGERPLPMGMPAVAVSGNGRMVSADHEGTVSLWWGANGEPRRNDPTEVDSGRVATALAVSPDGRWIALGHDDGLVRVRADAVVPRPRPPNAGDQGAYVAVPSDGGRVLAGRNGSILGLKLWNLSDPGDEPDQAALAALTGQARYVMTVAAAPTGRWLAAYHSFEDVIRVWREHDGADIRKLPMEHLPSREGHGRSRCMAFSAHGELALGTNYGQVHLWRVETGRPSGTLHLNEESIDLRERPGVLQRLMTRLAPGDREGAGSWPYWLLQAVLPIRFLGDDAVTAVSFIPDGRLVVGSENGRVHLWDPRTRSSTCLVRHGERVREVLRPLFREYLSHPSTLIGHRRFGVTKREGRYPVAVGVSGTRPDVTVAYRDGLILRRRAGTEDFVRLAGPGGEATSLACSVEGYVAATRRDGLVRVWGPEGDGPIALQRTDRELYACAWTPDGHHLVVGGTAGLYLYRFHR</sequence>
<dbReference type="Pfam" id="PF00400">
    <property type="entry name" value="WD40"/>
    <property type="match status" value="2"/>
</dbReference>
<protein>
    <recommendedName>
        <fullName evidence="3">WD40 repeat domain-containing protein</fullName>
    </recommendedName>
</protein>
<comment type="caution">
    <text evidence="1">The sequence shown here is derived from an EMBL/GenBank/DDBJ whole genome shotgun (WGS) entry which is preliminary data.</text>
</comment>
<evidence type="ECO:0000313" key="2">
    <source>
        <dbReference type="Proteomes" id="UP000538929"/>
    </source>
</evidence>
<dbReference type="RefSeq" id="WP_182606722.1">
    <property type="nucleotide sequence ID" value="NZ_VKHT01000423.1"/>
</dbReference>
<evidence type="ECO:0000313" key="1">
    <source>
        <dbReference type="EMBL" id="MBB0245202.1"/>
    </source>
</evidence>
<gene>
    <name evidence="1" type="ORF">FNQ90_14075</name>
</gene>
<dbReference type="PANTHER" id="PTHR19879:SF9">
    <property type="entry name" value="TRANSCRIPTION INITIATION FACTOR TFIID SUBUNIT 5"/>
    <property type="match status" value="1"/>
</dbReference>
<reference evidence="2" key="1">
    <citation type="submission" date="2019-10" db="EMBL/GenBank/DDBJ databases">
        <title>Streptomyces sp. nov., a novel actinobacterium isolated from alkaline environment.</title>
        <authorList>
            <person name="Golinska P."/>
        </authorList>
    </citation>
    <scope>NUCLEOTIDE SEQUENCE [LARGE SCALE GENOMIC DNA]</scope>
    <source>
        <strain evidence="2">DSM 42118</strain>
    </source>
</reference>
<dbReference type="AlphaFoldDB" id="A0A7W3Y2D7"/>